<reference evidence="2 3" key="1">
    <citation type="submission" date="2023-07" db="EMBL/GenBank/DDBJ databases">
        <title>Sorghum-associated microbial communities from plants grown in Nebraska, USA.</title>
        <authorList>
            <person name="Schachtman D."/>
        </authorList>
    </citation>
    <scope>NUCLEOTIDE SEQUENCE [LARGE SCALE GENOMIC DNA]</scope>
    <source>
        <strain evidence="2 3">4099</strain>
    </source>
</reference>
<evidence type="ECO:0000256" key="1">
    <source>
        <dbReference type="SAM" id="SignalP"/>
    </source>
</evidence>
<organism evidence="2 3">
    <name type="scientific">Luteimonas terrae</name>
    <dbReference type="NCBI Taxonomy" id="1530191"/>
    <lineage>
        <taxon>Bacteria</taxon>
        <taxon>Pseudomonadati</taxon>
        <taxon>Pseudomonadota</taxon>
        <taxon>Gammaproteobacteria</taxon>
        <taxon>Lysobacterales</taxon>
        <taxon>Lysobacteraceae</taxon>
        <taxon>Luteimonas</taxon>
    </lineage>
</organism>
<evidence type="ECO:0000313" key="3">
    <source>
        <dbReference type="Proteomes" id="UP001256588"/>
    </source>
</evidence>
<sequence>MTNWSLLARTTGVFVLAVTCAACSGDAAPDASSGSGNADLAVTDTSATPAAPIAPEGPRGPASCGALSLVEGTTMSGNDLGDCMVDYLAFAGSGASQMTSETASSRMVWRMRDAYEAYAELDSGVRMAVTGGAAWVDFGDTGWVKVDRTTPGMEVGFGIVEAWREMTAPEMMRGMIAAAPVWEVGPTRDVELPDGTSRNLAKVSAAAPFNWGGATLYAMTFWMEEPGRMILQEATAGAAGFTATSTTHYTQWGGEVDIPDPAS</sequence>
<keyword evidence="1" id="KW-0732">Signal</keyword>
<evidence type="ECO:0000313" key="2">
    <source>
        <dbReference type="EMBL" id="MDR7194626.1"/>
    </source>
</evidence>
<comment type="caution">
    <text evidence="2">The sequence shown here is derived from an EMBL/GenBank/DDBJ whole genome shotgun (WGS) entry which is preliminary data.</text>
</comment>
<dbReference type="EMBL" id="JAVDWO010000017">
    <property type="protein sequence ID" value="MDR7194626.1"/>
    <property type="molecule type" value="Genomic_DNA"/>
</dbReference>
<name>A0ABU1Y0S0_9GAMM</name>
<keyword evidence="3" id="KW-1185">Reference proteome</keyword>
<feature type="chain" id="PRO_5046510662" evidence="1">
    <location>
        <begin position="28"/>
        <end position="263"/>
    </location>
</feature>
<dbReference type="Proteomes" id="UP001256588">
    <property type="component" value="Unassembled WGS sequence"/>
</dbReference>
<proteinExistence type="predicted"/>
<accession>A0ABU1Y0S0</accession>
<feature type="signal peptide" evidence="1">
    <location>
        <begin position="1"/>
        <end position="27"/>
    </location>
</feature>
<gene>
    <name evidence="2" type="ORF">J2W68_003374</name>
</gene>
<protein>
    <submittedName>
        <fullName evidence="2">Uncharacterized protein</fullName>
    </submittedName>
</protein>